<feature type="transmembrane region" description="Helical" evidence="1">
    <location>
        <begin position="233"/>
        <end position="250"/>
    </location>
</feature>
<evidence type="ECO:0000256" key="1">
    <source>
        <dbReference type="SAM" id="Phobius"/>
    </source>
</evidence>
<keyword evidence="1" id="KW-0472">Membrane</keyword>
<evidence type="ECO:0008006" key="4">
    <source>
        <dbReference type="Google" id="ProtNLM"/>
    </source>
</evidence>
<dbReference type="EMBL" id="JABAIL010000002">
    <property type="protein sequence ID" value="NLR90844.1"/>
    <property type="molecule type" value="Genomic_DNA"/>
</dbReference>
<feature type="transmembrane region" description="Helical" evidence="1">
    <location>
        <begin position="262"/>
        <end position="279"/>
    </location>
</feature>
<keyword evidence="1" id="KW-0812">Transmembrane</keyword>
<sequence>MSKYLKNLYHYIQALSLDVAIGAIICCKFLAVINGIVLPISVFISLGTAVWVIYTLDHLLDAHSIQHTAHTFRHAFHQRNKKTLGIFCLCFGFIGIANTFLYLPISLFYHGLILTSIVSLYLVIINLKVLPFATFKEFTVAIIYTAGISLPVFSLSTEATPQLYLFTGIFFTLASINLLEFALFDFETDTKDGQLSGTRKLGYNNMKYRINILSFLFILLMGISFYILPTELYSALIVLLLMGSCLGLIYIKSNFFSKDDYFRIFGDFVFLFPAIYLFIS</sequence>
<comment type="caution">
    <text evidence="2">The sequence shown here is derived from an EMBL/GenBank/DDBJ whole genome shotgun (WGS) entry which is preliminary data.</text>
</comment>
<evidence type="ECO:0000313" key="3">
    <source>
        <dbReference type="Proteomes" id="UP000585050"/>
    </source>
</evidence>
<gene>
    <name evidence="2" type="ORF">HGP29_06485</name>
</gene>
<feature type="transmembrane region" description="Helical" evidence="1">
    <location>
        <begin position="138"/>
        <end position="157"/>
    </location>
</feature>
<feature type="transmembrane region" description="Helical" evidence="1">
    <location>
        <begin position="107"/>
        <end position="126"/>
    </location>
</feature>
<accession>A0A7X8XV34</accession>
<name>A0A7X8XV34_9BACT</name>
<keyword evidence="3" id="KW-1185">Reference proteome</keyword>
<keyword evidence="1" id="KW-1133">Transmembrane helix</keyword>
<dbReference type="AlphaFoldDB" id="A0A7X8XV34"/>
<organism evidence="2 3">
    <name type="scientific">Flammeovirga agarivorans</name>
    <dbReference type="NCBI Taxonomy" id="2726742"/>
    <lineage>
        <taxon>Bacteria</taxon>
        <taxon>Pseudomonadati</taxon>
        <taxon>Bacteroidota</taxon>
        <taxon>Cytophagia</taxon>
        <taxon>Cytophagales</taxon>
        <taxon>Flammeovirgaceae</taxon>
        <taxon>Flammeovirga</taxon>
    </lineage>
</organism>
<proteinExistence type="predicted"/>
<feature type="transmembrane region" description="Helical" evidence="1">
    <location>
        <begin position="208"/>
        <end position="227"/>
    </location>
</feature>
<dbReference type="Proteomes" id="UP000585050">
    <property type="component" value="Unassembled WGS sequence"/>
</dbReference>
<feature type="transmembrane region" description="Helical" evidence="1">
    <location>
        <begin position="163"/>
        <end position="187"/>
    </location>
</feature>
<evidence type="ECO:0000313" key="2">
    <source>
        <dbReference type="EMBL" id="NLR90844.1"/>
    </source>
</evidence>
<protein>
    <recommendedName>
        <fullName evidence="4">UbiA prenyltransferase family protein</fullName>
    </recommendedName>
</protein>
<feature type="transmembrane region" description="Helical" evidence="1">
    <location>
        <begin position="37"/>
        <end position="56"/>
    </location>
</feature>
<dbReference type="RefSeq" id="WP_168881558.1">
    <property type="nucleotide sequence ID" value="NZ_JABAIL010000002.1"/>
</dbReference>
<feature type="transmembrane region" description="Helical" evidence="1">
    <location>
        <begin position="83"/>
        <end position="101"/>
    </location>
</feature>
<reference evidence="2 3" key="1">
    <citation type="submission" date="2020-04" db="EMBL/GenBank/DDBJ databases">
        <title>Flammeovirga sp. SR4, a novel species isolated from seawater.</title>
        <authorList>
            <person name="Wang X."/>
        </authorList>
    </citation>
    <scope>NUCLEOTIDE SEQUENCE [LARGE SCALE GENOMIC DNA]</scope>
    <source>
        <strain evidence="2 3">SR4</strain>
    </source>
</reference>